<evidence type="ECO:0000256" key="2">
    <source>
        <dbReference type="ARBA" id="ARBA00023002"/>
    </source>
</evidence>
<feature type="domain" description="Gfo/Idh/MocA-like oxidoreductase N-terminal" evidence="3">
    <location>
        <begin position="5"/>
        <end position="121"/>
    </location>
</feature>
<comment type="similarity">
    <text evidence="1">Belongs to the Gfo/Idh/MocA family.</text>
</comment>
<feature type="domain" description="GFO/IDH/MocA-like oxidoreductase" evidence="4">
    <location>
        <begin position="133"/>
        <end position="247"/>
    </location>
</feature>
<reference evidence="5 6" key="1">
    <citation type="submission" date="2018-03" db="EMBL/GenBank/DDBJ databases">
        <authorList>
            <person name="Keele B.F."/>
        </authorList>
    </citation>
    <scope>NUCLEOTIDE SEQUENCE [LARGE SCALE GENOMIC DNA]</scope>
    <source>
        <strain evidence="5 6">CECT 8504</strain>
    </source>
</reference>
<organism evidence="5 6">
    <name type="scientific">Palleronia abyssalis</name>
    <dbReference type="NCBI Taxonomy" id="1501240"/>
    <lineage>
        <taxon>Bacteria</taxon>
        <taxon>Pseudomonadati</taxon>
        <taxon>Pseudomonadota</taxon>
        <taxon>Alphaproteobacteria</taxon>
        <taxon>Rhodobacterales</taxon>
        <taxon>Roseobacteraceae</taxon>
        <taxon>Palleronia</taxon>
    </lineage>
</organism>
<dbReference type="RefSeq" id="WP_108893823.1">
    <property type="nucleotide sequence ID" value="NZ_ONZF01000003.1"/>
</dbReference>
<keyword evidence="2 5" id="KW-0560">Oxidoreductase</keyword>
<dbReference type="AlphaFoldDB" id="A0A2R8BUY5"/>
<dbReference type="InterPro" id="IPR055170">
    <property type="entry name" value="GFO_IDH_MocA-like_dom"/>
</dbReference>
<keyword evidence="6" id="KW-1185">Reference proteome</keyword>
<evidence type="ECO:0000313" key="5">
    <source>
        <dbReference type="EMBL" id="SPJ23969.1"/>
    </source>
</evidence>
<evidence type="ECO:0000259" key="3">
    <source>
        <dbReference type="Pfam" id="PF01408"/>
    </source>
</evidence>
<dbReference type="PANTHER" id="PTHR22604:SF105">
    <property type="entry name" value="TRANS-1,2-DIHYDROBENZENE-1,2-DIOL DEHYDROGENASE"/>
    <property type="match status" value="1"/>
</dbReference>
<dbReference type="Pfam" id="PF01408">
    <property type="entry name" value="GFO_IDH_MocA"/>
    <property type="match status" value="1"/>
</dbReference>
<dbReference type="SUPFAM" id="SSF55347">
    <property type="entry name" value="Glyceraldehyde-3-phosphate dehydrogenase-like, C-terminal domain"/>
    <property type="match status" value="1"/>
</dbReference>
<dbReference type="EC" id="1.1.99.28" evidence="5"/>
<dbReference type="GO" id="GO:0047061">
    <property type="term" value="F:glucose-fructose oxidoreductase activity"/>
    <property type="evidence" value="ECO:0007669"/>
    <property type="project" value="UniProtKB-EC"/>
</dbReference>
<sequence>MTDPIRWGVVGASNFAQTTMARAIHLAKGAKLAALATSNPAKAKGFTDFAPDLRVEDTYDSLLSAEDIDAIYVPLPNHLHVEWVIRALKAGKHVLCEKPIAMQESDFDAMIEARDAAGKLAAEAFMIVHHPQWQRARALLSDGAIGRLRHVESVFSYNNPDPSNVRNRSGMGGGGLRDIGVYTFGAARFATGEEPEEMSAIAEFEQDFDVYAEVRARFPSFTFHSLISTRIAPRQRVVFHGEGGTIELTAPFNAGTFDQAELIVETSATARTVERWPGVNQYVRQVEAFVQSVQAGDTYLWTLENAKGTQAMIDSAIRLGREHANR</sequence>
<dbReference type="Proteomes" id="UP000244912">
    <property type="component" value="Unassembled WGS sequence"/>
</dbReference>
<dbReference type="Pfam" id="PF22725">
    <property type="entry name" value="GFO_IDH_MocA_C3"/>
    <property type="match status" value="1"/>
</dbReference>
<dbReference type="PANTHER" id="PTHR22604">
    <property type="entry name" value="OXIDOREDUCTASES"/>
    <property type="match status" value="1"/>
</dbReference>
<dbReference type="Gene3D" id="3.40.50.720">
    <property type="entry name" value="NAD(P)-binding Rossmann-like Domain"/>
    <property type="match status" value="1"/>
</dbReference>
<proteinExistence type="inferred from homology"/>
<dbReference type="InterPro" id="IPR036291">
    <property type="entry name" value="NAD(P)-bd_dom_sf"/>
</dbReference>
<dbReference type="SUPFAM" id="SSF51735">
    <property type="entry name" value="NAD(P)-binding Rossmann-fold domains"/>
    <property type="match status" value="1"/>
</dbReference>
<protein>
    <submittedName>
        <fullName evidence="5">Glucose--fructose oxidoreductase</fullName>
        <ecNumber evidence="5">1.1.99.28</ecNumber>
    </submittedName>
</protein>
<evidence type="ECO:0000313" key="6">
    <source>
        <dbReference type="Proteomes" id="UP000244912"/>
    </source>
</evidence>
<name>A0A2R8BUY5_9RHOB</name>
<dbReference type="GO" id="GO:0000166">
    <property type="term" value="F:nucleotide binding"/>
    <property type="evidence" value="ECO:0007669"/>
    <property type="project" value="InterPro"/>
</dbReference>
<accession>A0A2R8BUY5</accession>
<dbReference type="OrthoDB" id="9792935at2"/>
<dbReference type="InterPro" id="IPR000683">
    <property type="entry name" value="Gfo/Idh/MocA-like_OxRdtase_N"/>
</dbReference>
<dbReference type="InterPro" id="IPR050984">
    <property type="entry name" value="Gfo/Idh/MocA_domain"/>
</dbReference>
<gene>
    <name evidence="5" type="primary">gfo_1</name>
    <name evidence="5" type="ORF">PAA8504_01790</name>
</gene>
<evidence type="ECO:0000259" key="4">
    <source>
        <dbReference type="Pfam" id="PF22725"/>
    </source>
</evidence>
<evidence type="ECO:0000256" key="1">
    <source>
        <dbReference type="ARBA" id="ARBA00010928"/>
    </source>
</evidence>
<dbReference type="EMBL" id="ONZF01000003">
    <property type="protein sequence ID" value="SPJ23969.1"/>
    <property type="molecule type" value="Genomic_DNA"/>
</dbReference>
<dbReference type="Gene3D" id="3.30.360.10">
    <property type="entry name" value="Dihydrodipicolinate Reductase, domain 2"/>
    <property type="match status" value="1"/>
</dbReference>